<evidence type="ECO:0000259" key="2">
    <source>
        <dbReference type="PROSITE" id="PS50994"/>
    </source>
</evidence>
<feature type="region of interest" description="Disordered" evidence="1">
    <location>
        <begin position="649"/>
        <end position="681"/>
    </location>
</feature>
<organism evidence="3 6">
    <name type="scientific">Maledivibacter halophilus</name>
    <dbReference type="NCBI Taxonomy" id="36842"/>
    <lineage>
        <taxon>Bacteria</taxon>
        <taxon>Bacillati</taxon>
        <taxon>Bacillota</taxon>
        <taxon>Clostridia</taxon>
        <taxon>Peptostreptococcales</taxon>
        <taxon>Caminicellaceae</taxon>
        <taxon>Maledivibacter</taxon>
    </lineage>
</organism>
<dbReference type="InterPro" id="IPR009004">
    <property type="entry name" value="Transposase_Mu_C"/>
</dbReference>
<evidence type="ECO:0000313" key="4">
    <source>
        <dbReference type="EMBL" id="SKC71587.1"/>
    </source>
</evidence>
<dbReference type="Gene3D" id="2.30.30.130">
    <property type="entry name" value="Transposase, Mu, C-terminal"/>
    <property type="match status" value="1"/>
</dbReference>
<dbReference type="RefSeq" id="WP_079491569.1">
    <property type="nucleotide sequence ID" value="NZ_FUZT01000005.1"/>
</dbReference>
<dbReference type="EMBL" id="FUZT01000005">
    <property type="protein sequence ID" value="SKC68563.1"/>
    <property type="molecule type" value="Genomic_DNA"/>
</dbReference>
<keyword evidence="6" id="KW-1185">Reference proteome</keyword>
<dbReference type="InterPro" id="IPR036397">
    <property type="entry name" value="RNaseH_sf"/>
</dbReference>
<evidence type="ECO:0000313" key="6">
    <source>
        <dbReference type="Proteomes" id="UP000190285"/>
    </source>
</evidence>
<feature type="domain" description="Integrase catalytic" evidence="2">
    <location>
        <begin position="272"/>
        <end position="493"/>
    </location>
</feature>
<dbReference type="InterPro" id="IPR015378">
    <property type="entry name" value="Transposase-like_Mu_C"/>
</dbReference>
<dbReference type="EMBL" id="FUZT01000006">
    <property type="protein sequence ID" value="SKC71587.1"/>
    <property type="molecule type" value="Genomic_DNA"/>
</dbReference>
<proteinExistence type="predicted"/>
<evidence type="ECO:0000313" key="3">
    <source>
        <dbReference type="EMBL" id="SKC68563.1"/>
    </source>
</evidence>
<dbReference type="GO" id="GO:0015074">
    <property type="term" value="P:DNA integration"/>
    <property type="evidence" value="ECO:0007669"/>
    <property type="project" value="InterPro"/>
</dbReference>
<reference evidence="3 6" key="1">
    <citation type="submission" date="2017-02" db="EMBL/GenBank/DDBJ databases">
        <authorList>
            <person name="Peterson S.W."/>
        </authorList>
    </citation>
    <scope>NUCLEOTIDE SEQUENCE [LARGE SCALE GENOMIC DNA]</scope>
    <source>
        <strain evidence="3 6">M1</strain>
    </source>
</reference>
<dbReference type="GO" id="GO:0003677">
    <property type="term" value="F:DNA binding"/>
    <property type="evidence" value="ECO:0007669"/>
    <property type="project" value="InterPro"/>
</dbReference>
<dbReference type="STRING" id="36842.SAMN02194393_02161"/>
<gene>
    <name evidence="3" type="ORF">SAMN02194393_02161</name>
    <name evidence="4" type="ORF">SAMN02194393_02491</name>
    <name evidence="5" type="ORF">SAMN02194393_03472</name>
</gene>
<dbReference type="SUPFAM" id="SSF53098">
    <property type="entry name" value="Ribonuclease H-like"/>
    <property type="match status" value="1"/>
</dbReference>
<accession>A0A1T5KY30</accession>
<name>A0A1T5KY30_9FIRM</name>
<dbReference type="SUPFAM" id="SSF50610">
    <property type="entry name" value="mu transposase, C-terminal domain"/>
    <property type="match status" value="1"/>
</dbReference>
<evidence type="ECO:0000313" key="5">
    <source>
        <dbReference type="EMBL" id="SKC80263.1"/>
    </source>
</evidence>
<dbReference type="OrthoDB" id="9794201at2"/>
<dbReference type="Pfam" id="PF09299">
    <property type="entry name" value="Mu-transpos_C"/>
    <property type="match status" value="1"/>
</dbReference>
<dbReference type="InterPro" id="IPR004189">
    <property type="entry name" value="Phage_Mu_transposase"/>
</dbReference>
<dbReference type="GO" id="GO:0004803">
    <property type="term" value="F:transposase activity"/>
    <property type="evidence" value="ECO:0007669"/>
    <property type="project" value="InterPro"/>
</dbReference>
<sequence>MKHWISTQNAAEICGVDESTIRRRISLGRIEVKEVINEKNLKIYLVDLSSLPPEAQIKYFEKISGAREIGCTEEINIDADLASYREKHGEEGMHKLLKKYELVQRALSIDENVTKLRKKLAKENEIGFRTLYNWIKDYEKNGLAGLMKKEKSNKGKSMSFCLEAEMLMKSYYLTPIRRTKTASYEKMVKEAERLGSEACDKCRFNQGSKLRKKLEAQGYVIETCKKENKKGMKYSKCSKSASRILNSIPEEIVAYARRGKKYWEANFMHKADRKKPEIVNECWFGDHYRFNAFAVDKDGNVARPWLTAWYDIATGCMVGWCITMQPNSRTIAEAFIYGIQEKKDFPFWGVPKVVYTDNGKDYRSHAFEGGKIIEKKYANAIEYNLETEGLLKQLKVGNIHAKAYHGWVKPVERFFGTFSDKYVREIPGWCGTDPEERPETFAKDLKRLIKHNKLWTLDELKEWFVNIVLKEYHNTPHGGYGGKTPMELYMEKEKARYDKPSWAVLGICKMESEKRKISTQGIRFDNKIYWNIELKHLIGQWVKIKFNRENKDVIIVTHEGKYICAASVKEKLKMVFEDEEKVSNHVSNQRKQEREVKERIAELTGKSKPKPKKSSANTLTGEIVEGLKGNITVLEYEKAMKDYDKELKALKKDENKENKKNPAKKRFIKTGESVLKRPNVI</sequence>
<dbReference type="InterPro" id="IPR012337">
    <property type="entry name" value="RNaseH-like_sf"/>
</dbReference>
<evidence type="ECO:0000256" key="1">
    <source>
        <dbReference type="SAM" id="MobiDB-lite"/>
    </source>
</evidence>
<dbReference type="InterPro" id="IPR001584">
    <property type="entry name" value="Integrase_cat-core"/>
</dbReference>
<dbReference type="GO" id="GO:0006313">
    <property type="term" value="P:DNA transposition"/>
    <property type="evidence" value="ECO:0007669"/>
    <property type="project" value="InterPro"/>
</dbReference>
<dbReference type="Proteomes" id="UP000190285">
    <property type="component" value="Unassembled WGS sequence"/>
</dbReference>
<dbReference type="EMBL" id="FUZT01000008">
    <property type="protein sequence ID" value="SKC80263.1"/>
    <property type="molecule type" value="Genomic_DNA"/>
</dbReference>
<dbReference type="AlphaFoldDB" id="A0A1T5KY30"/>
<dbReference type="Gene3D" id="3.30.420.10">
    <property type="entry name" value="Ribonuclease H-like superfamily/Ribonuclease H"/>
    <property type="match status" value="1"/>
</dbReference>
<dbReference type="PROSITE" id="PS50994">
    <property type="entry name" value="INTEGRASE"/>
    <property type="match status" value="1"/>
</dbReference>
<dbReference type="Pfam" id="PF02914">
    <property type="entry name" value="DDE_2"/>
    <property type="match status" value="1"/>
</dbReference>
<feature type="compositionally biased region" description="Basic and acidic residues" evidence="1">
    <location>
        <begin position="649"/>
        <end position="660"/>
    </location>
</feature>
<protein>
    <submittedName>
        <fullName evidence="3">Helix-turn-helix domain-containing protein</fullName>
    </submittedName>
</protein>